<reference evidence="1 2" key="1">
    <citation type="submission" date="2017-04" db="EMBL/GenBank/DDBJ databases">
        <title>Accumulation and expression of multiple antibiotic resistance genes in Arcobacter cryaerophilus that thrives in sewage.</title>
        <authorList>
            <person name="Millar J.A."/>
            <person name="Raghavan R."/>
        </authorList>
    </citation>
    <scope>NUCLEOTIDE SEQUENCE [LARGE SCALE GENOMIC DNA]</scope>
    <source>
        <strain evidence="1 2">AZT-1</strain>
    </source>
</reference>
<evidence type="ECO:0000313" key="1">
    <source>
        <dbReference type="EMBL" id="OQR40922.1"/>
    </source>
</evidence>
<sequence length="43" mass="4493">MNEIKTQVLVIGAGPGGYSAAFRCADLGFETTIVERYSTLGGV</sequence>
<dbReference type="PRINTS" id="PR00411">
    <property type="entry name" value="PNDRDTASEI"/>
</dbReference>
<comment type="caution">
    <text evidence="1">The sequence shown here is derived from an EMBL/GenBank/DDBJ whole genome shotgun (WGS) entry which is preliminary data.</text>
</comment>
<dbReference type="EMBL" id="LNTC01000152">
    <property type="protein sequence ID" value="OQR40922.1"/>
    <property type="molecule type" value="Genomic_DNA"/>
</dbReference>
<protein>
    <submittedName>
        <fullName evidence="1">Dihydrolipoamide dehydrogenase</fullName>
    </submittedName>
</protein>
<organism evidence="1 2">
    <name type="scientific">Aliarcobacter cryaerophilus</name>
    <dbReference type="NCBI Taxonomy" id="28198"/>
    <lineage>
        <taxon>Bacteria</taxon>
        <taxon>Pseudomonadati</taxon>
        <taxon>Campylobacterota</taxon>
        <taxon>Epsilonproteobacteria</taxon>
        <taxon>Campylobacterales</taxon>
        <taxon>Arcobacteraceae</taxon>
        <taxon>Aliarcobacter</taxon>
    </lineage>
</organism>
<gene>
    <name evidence="1" type="ORF">AS859_08800</name>
</gene>
<accession>A0A1V9VA96</accession>
<dbReference type="Proteomes" id="UP000192599">
    <property type="component" value="Unassembled WGS sequence"/>
</dbReference>
<dbReference type="AlphaFoldDB" id="A0A1V9VA96"/>
<feature type="non-terminal residue" evidence="1">
    <location>
        <position position="43"/>
    </location>
</feature>
<dbReference type="SUPFAM" id="SSF51905">
    <property type="entry name" value="FAD/NAD(P)-binding domain"/>
    <property type="match status" value="1"/>
</dbReference>
<dbReference type="Pfam" id="PF12831">
    <property type="entry name" value="FAD_oxidored"/>
    <property type="match status" value="1"/>
</dbReference>
<dbReference type="Gene3D" id="3.50.50.60">
    <property type="entry name" value="FAD/NAD(P)-binding domain"/>
    <property type="match status" value="1"/>
</dbReference>
<dbReference type="InterPro" id="IPR036188">
    <property type="entry name" value="FAD/NAD-bd_sf"/>
</dbReference>
<evidence type="ECO:0000313" key="2">
    <source>
        <dbReference type="Proteomes" id="UP000192599"/>
    </source>
</evidence>
<proteinExistence type="predicted"/>
<name>A0A1V9VA96_9BACT</name>